<dbReference type="InterPro" id="IPR040442">
    <property type="entry name" value="Pyrv_kinase-like_dom_sf"/>
</dbReference>
<evidence type="ECO:0000256" key="5">
    <source>
        <dbReference type="ARBA" id="ARBA00022723"/>
    </source>
</evidence>
<dbReference type="SUPFAM" id="SSF51621">
    <property type="entry name" value="Phosphoenolpyruvate/pyruvate domain"/>
    <property type="match status" value="1"/>
</dbReference>
<feature type="domain" description="Pyruvate kinase barrel" evidence="13">
    <location>
        <begin position="125"/>
        <end position="442"/>
    </location>
</feature>
<keyword evidence="6" id="KW-0547">Nucleotide-binding</keyword>
<evidence type="ECO:0000256" key="2">
    <source>
        <dbReference type="ARBA" id="ARBA00008663"/>
    </source>
</evidence>
<accession>A0ABY6MHG6</accession>
<evidence type="ECO:0000256" key="4">
    <source>
        <dbReference type="ARBA" id="ARBA00022679"/>
    </source>
</evidence>
<protein>
    <recommendedName>
        <fullName evidence="3 12">Pyruvate kinase</fullName>
        <ecNumber evidence="3 12">2.7.1.40</ecNumber>
    </recommendedName>
</protein>
<keyword evidence="7 12" id="KW-0418">Kinase</keyword>
<dbReference type="EMBL" id="CP110226">
    <property type="protein sequence ID" value="UZD23220.1"/>
    <property type="molecule type" value="Genomic_DNA"/>
</dbReference>
<dbReference type="Pfam" id="PF00224">
    <property type="entry name" value="PK"/>
    <property type="match status" value="1"/>
</dbReference>
<dbReference type="PRINTS" id="PR01050">
    <property type="entry name" value="PYRUVTKNASE"/>
</dbReference>
<dbReference type="GO" id="GO:0016301">
    <property type="term" value="F:kinase activity"/>
    <property type="evidence" value="ECO:0007669"/>
    <property type="project" value="UniProtKB-KW"/>
</dbReference>
<evidence type="ECO:0000256" key="6">
    <source>
        <dbReference type="ARBA" id="ARBA00022741"/>
    </source>
</evidence>
<evidence type="ECO:0000256" key="11">
    <source>
        <dbReference type="ARBA" id="ARBA00023317"/>
    </source>
</evidence>
<proteinExistence type="inferred from homology"/>
<evidence type="ECO:0000313" key="15">
    <source>
        <dbReference type="Proteomes" id="UP001163156"/>
    </source>
</evidence>
<comment type="similarity">
    <text evidence="2 12">Belongs to the pyruvate kinase family.</text>
</comment>
<dbReference type="Proteomes" id="UP001163156">
    <property type="component" value="Chromosome"/>
</dbReference>
<evidence type="ECO:0000313" key="14">
    <source>
        <dbReference type="EMBL" id="UZD23220.1"/>
    </source>
</evidence>
<keyword evidence="10 12" id="KW-0324">Glycolysis</keyword>
<keyword evidence="5" id="KW-0479">Metal-binding</keyword>
<dbReference type="InterPro" id="IPR011037">
    <property type="entry name" value="Pyrv_Knase-like_insert_dom_sf"/>
</dbReference>
<dbReference type="PANTHER" id="PTHR11817">
    <property type="entry name" value="PYRUVATE KINASE"/>
    <property type="match status" value="1"/>
</dbReference>
<evidence type="ECO:0000259" key="13">
    <source>
        <dbReference type="Pfam" id="PF00224"/>
    </source>
</evidence>
<dbReference type="InterPro" id="IPR015793">
    <property type="entry name" value="Pyrv_Knase_brl"/>
</dbReference>
<dbReference type="SUPFAM" id="SSF50800">
    <property type="entry name" value="PK beta-barrel domain-like"/>
    <property type="match status" value="1"/>
</dbReference>
<dbReference type="Gene3D" id="2.40.33.10">
    <property type="entry name" value="PK beta-barrel domain-like"/>
    <property type="match status" value="1"/>
</dbReference>
<evidence type="ECO:0000256" key="8">
    <source>
        <dbReference type="ARBA" id="ARBA00022840"/>
    </source>
</evidence>
<dbReference type="InterPro" id="IPR001697">
    <property type="entry name" value="Pyr_Knase"/>
</dbReference>
<keyword evidence="11 14" id="KW-0670">Pyruvate</keyword>
<evidence type="ECO:0000256" key="12">
    <source>
        <dbReference type="RuleBase" id="RU000504"/>
    </source>
</evidence>
<comment type="catalytic activity">
    <reaction evidence="12">
        <text>pyruvate + ATP = phosphoenolpyruvate + ADP + H(+)</text>
        <dbReference type="Rhea" id="RHEA:18157"/>
        <dbReference type="ChEBI" id="CHEBI:15361"/>
        <dbReference type="ChEBI" id="CHEBI:15378"/>
        <dbReference type="ChEBI" id="CHEBI:30616"/>
        <dbReference type="ChEBI" id="CHEBI:58702"/>
        <dbReference type="ChEBI" id="CHEBI:456216"/>
        <dbReference type="EC" id="2.7.1.40"/>
    </reaction>
</comment>
<dbReference type="RefSeq" id="WP_264809759.1">
    <property type="nucleotide sequence ID" value="NZ_CP110226.1"/>
</dbReference>
<dbReference type="InterPro" id="IPR015813">
    <property type="entry name" value="Pyrv/PenolPyrv_kinase-like_dom"/>
</dbReference>
<evidence type="ECO:0000256" key="7">
    <source>
        <dbReference type="ARBA" id="ARBA00022777"/>
    </source>
</evidence>
<evidence type="ECO:0000256" key="3">
    <source>
        <dbReference type="ARBA" id="ARBA00012142"/>
    </source>
</evidence>
<dbReference type="Gene3D" id="3.20.20.60">
    <property type="entry name" value="Phosphoenolpyruvate-binding domains"/>
    <property type="match status" value="1"/>
</dbReference>
<keyword evidence="15" id="KW-1185">Reference proteome</keyword>
<keyword evidence="4 12" id="KW-0808">Transferase</keyword>
<reference evidence="14" key="1">
    <citation type="submission" date="2022-10" db="EMBL/GenBank/DDBJ databases">
        <title>Algoriphagus sp. a novel bacteria isolate from halophytes salicornia europaea.</title>
        <authorList>
            <person name="Peng Y."/>
            <person name="Jiang L."/>
            <person name="Lee J."/>
        </authorList>
    </citation>
    <scope>NUCLEOTIDE SEQUENCE</scope>
    <source>
        <strain evidence="14">TR-M5</strain>
    </source>
</reference>
<evidence type="ECO:0000256" key="10">
    <source>
        <dbReference type="ARBA" id="ARBA00023152"/>
    </source>
</evidence>
<dbReference type="InterPro" id="IPR015806">
    <property type="entry name" value="Pyrv_Knase_insert_dom_sf"/>
</dbReference>
<sequence>MENILIEITSKLTKLETEMARVPSEFATALSQIHPDRIVSAQNLIKYLVLRKTDIQELQNDLHHMGLSSLASCESHTHFQLQSTLERLGQEFEEKDQSTSKYGSDRICHTSEVLFGHTHQEWPSSIMVTMDSSFLEKKNLIRNLLRNGMAVARINCARDDEAVWEKMISKIREESAKEKIECKIHLDLAGPKLRVELLQKGKEAGKVKIKEGQTIWLAESKAGFTEDDVVISPGEKGVISALKIGERVFIDDGLIMAKVEKLQDKRARLKIERNSSKKSKIKAEKGINFPDSDLPISSLTSFDIACLPFVMSHADTVGFSFVRKASDLHKLREELEVFSNEIPPVILKIETKEAVDNLPQLLLEGMKHPHFGVMIARGDLAVEIGFERLVEIQEEISWLCEAAHTPVIWATQVLENLHKSGIASRAEITDAGRASMAECIMINKGDHTLKVLKTLREIAKRSRSLKLKSRLVFRELGIATNFIQGNISEE</sequence>
<organism evidence="14 15">
    <name type="scientific">Algoriphagus halophytocola</name>
    <dbReference type="NCBI Taxonomy" id="2991499"/>
    <lineage>
        <taxon>Bacteria</taxon>
        <taxon>Pseudomonadati</taxon>
        <taxon>Bacteroidota</taxon>
        <taxon>Cytophagia</taxon>
        <taxon>Cytophagales</taxon>
        <taxon>Cyclobacteriaceae</taxon>
        <taxon>Algoriphagus</taxon>
    </lineage>
</organism>
<name>A0ABY6MHG6_9BACT</name>
<evidence type="ECO:0000256" key="1">
    <source>
        <dbReference type="ARBA" id="ARBA00004997"/>
    </source>
</evidence>
<gene>
    <name evidence="14" type="ORF">OM944_01750</name>
</gene>
<keyword evidence="8" id="KW-0067">ATP-binding</keyword>
<comment type="pathway">
    <text evidence="1 12">Carbohydrate degradation; glycolysis; pyruvate from D-glyceraldehyde 3-phosphate: step 5/5.</text>
</comment>
<evidence type="ECO:0000256" key="9">
    <source>
        <dbReference type="ARBA" id="ARBA00022842"/>
    </source>
</evidence>
<dbReference type="EC" id="2.7.1.40" evidence="3 12"/>
<keyword evidence="9 12" id="KW-0460">Magnesium</keyword>